<proteinExistence type="predicted"/>
<name>A0A8H6FL37_9LECA</name>
<comment type="caution">
    <text evidence="1">The sequence shown here is derived from an EMBL/GenBank/DDBJ whole genome shotgun (WGS) entry which is preliminary data.</text>
</comment>
<protein>
    <submittedName>
        <fullName evidence="1">Uncharacterized protein</fullName>
    </submittedName>
</protein>
<dbReference type="Proteomes" id="UP000593566">
    <property type="component" value="Unassembled WGS sequence"/>
</dbReference>
<dbReference type="AlphaFoldDB" id="A0A8H6FL37"/>
<dbReference type="RefSeq" id="XP_037157787.1">
    <property type="nucleotide sequence ID" value="XM_037295786.1"/>
</dbReference>
<dbReference type="EMBL" id="JACCJB010000002">
    <property type="protein sequence ID" value="KAF6230530.1"/>
    <property type="molecule type" value="Genomic_DNA"/>
</dbReference>
<evidence type="ECO:0000313" key="1">
    <source>
        <dbReference type="EMBL" id="KAF6230530.1"/>
    </source>
</evidence>
<accession>A0A8H6FL37</accession>
<evidence type="ECO:0000313" key="2">
    <source>
        <dbReference type="Proteomes" id="UP000593566"/>
    </source>
</evidence>
<keyword evidence="2" id="KW-1185">Reference proteome</keyword>
<dbReference type="GeneID" id="59333280"/>
<sequence length="399" mass="46516">MGPGKSCAPRLLRHKLIYHPDFGPGHLPTSASQGVESFYILALWGMLTDDRRALLEQTLRGLPLTHFSRLEEVLQDLDTCFSKCSLWNRMGRHWVLRDLSTCSRERLKAYLMILSTPGCNYANPKAEDRYLLSAIGDEDVDDTDWKPDYAHVQDVAAEEAREKLARAREQAEWINLQHAVQSLPLDLNLLIRDTMLEEIFGPGKEIVFPYEGPTYVQHFRALDRKLYHKYSCIYYCQNTWVFGEGYVSWLIEHGKLAIPRVLSKIRNVTLKWTWRDVVNNGPARPDIQKHIDWEMKMAGAEGFDNIKVMQRFRWTCTKVTTELQHIWLEKLREIGSMQLDHLVIDAREAFAPDGEFLGLKAARRWTKSMHLPYFLEIWAPVHNEDLAEQIFQIITRRYS</sequence>
<organism evidence="1 2">
    <name type="scientific">Letharia lupina</name>
    <dbReference type="NCBI Taxonomy" id="560253"/>
    <lineage>
        <taxon>Eukaryota</taxon>
        <taxon>Fungi</taxon>
        <taxon>Dikarya</taxon>
        <taxon>Ascomycota</taxon>
        <taxon>Pezizomycotina</taxon>
        <taxon>Lecanoromycetes</taxon>
        <taxon>OSLEUM clade</taxon>
        <taxon>Lecanoromycetidae</taxon>
        <taxon>Lecanorales</taxon>
        <taxon>Lecanorineae</taxon>
        <taxon>Parmeliaceae</taxon>
        <taxon>Letharia</taxon>
    </lineage>
</organism>
<reference evidence="1 2" key="1">
    <citation type="journal article" date="2020" name="Genomics">
        <title>Complete, high-quality genomes from long-read metagenomic sequencing of two wolf lichen thalli reveals enigmatic genome architecture.</title>
        <authorList>
            <person name="McKenzie S.K."/>
            <person name="Walston R.F."/>
            <person name="Allen J.L."/>
        </authorList>
    </citation>
    <scope>NUCLEOTIDE SEQUENCE [LARGE SCALE GENOMIC DNA]</scope>
    <source>
        <strain evidence="1">WasteWater1</strain>
    </source>
</reference>
<gene>
    <name evidence="1" type="ORF">HO133_004874</name>
</gene>